<evidence type="ECO:0000313" key="10">
    <source>
        <dbReference type="Proteomes" id="UP000033924"/>
    </source>
</evidence>
<gene>
    <name evidence="5 8" type="primary">prmC</name>
    <name evidence="8" type="ORF">AV903_08065</name>
    <name evidence="9" type="ORF">SY86_04145</name>
</gene>
<dbReference type="NCBIfam" id="TIGR03534">
    <property type="entry name" value="RF_mod_PrmC"/>
    <property type="match status" value="1"/>
</dbReference>
<proteinExistence type="inferred from homology"/>
<evidence type="ECO:0000256" key="1">
    <source>
        <dbReference type="ARBA" id="ARBA00022603"/>
    </source>
</evidence>
<dbReference type="Proteomes" id="UP000264980">
    <property type="component" value="Chromosome"/>
</dbReference>
<evidence type="ECO:0000313" key="9">
    <source>
        <dbReference type="EMBL" id="KKF34804.1"/>
    </source>
</evidence>
<dbReference type="InterPro" id="IPR040758">
    <property type="entry name" value="PrmC_N"/>
</dbReference>
<comment type="function">
    <text evidence="5">Methylates the class 1 translation termination release factors RF1/PrfA and RF2/PrfB on the glutamine residue of the universally conserved GGQ motif.</text>
</comment>
<dbReference type="InterPro" id="IPR019874">
    <property type="entry name" value="RF_methyltr_PrmC"/>
</dbReference>
<dbReference type="InterPro" id="IPR007848">
    <property type="entry name" value="Small_mtfrase_dom"/>
</dbReference>
<feature type="binding site" evidence="5">
    <location>
        <position position="168"/>
    </location>
    <ligand>
        <name>S-adenosyl-L-methionine</name>
        <dbReference type="ChEBI" id="CHEBI:59789"/>
    </ligand>
</feature>
<sequence length="276" mass="30182">MEIRQWLQKAVSELAESDSPKRDAEILLSFVTGRTRSWLVAFDDTLLSAAHLEALTPLLARRARGEPIAYLTGEREFWSLSLTVSPDTLIPRPDTELLVEQALLQLPATACSVLDLGTGTGAIALAVASERPDCEVTGVDRIAAAVELARKNAHRLAINNVCFYQSNWFSALAGGQFNMIVSNPPYIDADDQHLSRGDVRFEPASALIAADDGLADIRHIATAASAHLLSGGWLLLEHGWQQGAQVRNILSENRFLHVATCQDYGENERVTFARKP</sequence>
<dbReference type="InterPro" id="IPR029063">
    <property type="entry name" value="SAM-dependent_MTases_sf"/>
</dbReference>
<reference evidence="9 10" key="1">
    <citation type="submission" date="2015-01" db="EMBL/GenBank/DDBJ databases">
        <title>Erwinia tracheiphila.</title>
        <authorList>
            <person name="Shapiro L.R."/>
        </authorList>
    </citation>
    <scope>NUCLEOTIDE SEQUENCE [LARGE SCALE GENOMIC DNA]</scope>
    <source>
        <strain evidence="9 10">BuffGH</strain>
    </source>
</reference>
<dbReference type="PROSITE" id="PS00092">
    <property type="entry name" value="N6_MTASE"/>
    <property type="match status" value="1"/>
</dbReference>
<dbReference type="Pfam" id="PF05175">
    <property type="entry name" value="MTS"/>
    <property type="match status" value="1"/>
</dbReference>
<dbReference type="Proteomes" id="UP000033924">
    <property type="component" value="Unassembled WGS sequence"/>
</dbReference>
<keyword evidence="1 5" id="KW-0489">Methyltransferase</keyword>
<dbReference type="FunFam" id="3.40.50.150:FF:000053">
    <property type="entry name" value="Release factor glutamine methyltransferase"/>
    <property type="match status" value="1"/>
</dbReference>
<feature type="domain" description="Release factor glutamine methyltransferase N-terminal" evidence="7">
    <location>
        <begin position="5"/>
        <end position="73"/>
    </location>
</feature>
<organism evidence="9 10">
    <name type="scientific">Erwinia tracheiphila</name>
    <dbReference type="NCBI Taxonomy" id="65700"/>
    <lineage>
        <taxon>Bacteria</taxon>
        <taxon>Pseudomonadati</taxon>
        <taxon>Pseudomonadota</taxon>
        <taxon>Gammaproteobacteria</taxon>
        <taxon>Enterobacterales</taxon>
        <taxon>Erwiniaceae</taxon>
        <taxon>Erwinia</taxon>
    </lineage>
</organism>
<dbReference type="PATRIC" id="fig|65700.7.peg.1046"/>
<keyword evidence="3 5" id="KW-0949">S-adenosyl-L-methionine</keyword>
<dbReference type="CDD" id="cd02440">
    <property type="entry name" value="AdoMet_MTases"/>
    <property type="match status" value="1"/>
</dbReference>
<dbReference type="RefSeq" id="WP_016189469.1">
    <property type="nucleotide sequence ID" value="NZ_CP013970.1"/>
</dbReference>
<dbReference type="PANTHER" id="PTHR18895:SF74">
    <property type="entry name" value="MTRF1L RELEASE FACTOR GLUTAMINE METHYLTRANSFERASE"/>
    <property type="match status" value="1"/>
</dbReference>
<evidence type="ECO:0000256" key="3">
    <source>
        <dbReference type="ARBA" id="ARBA00022691"/>
    </source>
</evidence>
<evidence type="ECO:0000259" key="6">
    <source>
        <dbReference type="Pfam" id="PF05175"/>
    </source>
</evidence>
<dbReference type="HAMAP" id="MF_02126">
    <property type="entry name" value="RF_methyltr_PrmC"/>
    <property type="match status" value="1"/>
</dbReference>
<dbReference type="Gene3D" id="3.40.50.150">
    <property type="entry name" value="Vaccinia Virus protein VP39"/>
    <property type="match status" value="1"/>
</dbReference>
<protein>
    <recommendedName>
        <fullName evidence="5">Release factor glutamine methyltransferase</fullName>
        <shortName evidence="5">RF MTase</shortName>
        <ecNumber evidence="5">2.1.1.297</ecNumber>
    </recommendedName>
    <alternativeName>
        <fullName evidence="5">N5-glutamine methyltransferase PrmC</fullName>
    </alternativeName>
    <alternativeName>
        <fullName evidence="5">Protein-(glutamine-N5) MTase PrmC</fullName>
    </alternativeName>
    <alternativeName>
        <fullName evidence="5">Protein-glutamine N-methyltransferase PrmC</fullName>
    </alternativeName>
</protein>
<comment type="catalytic activity">
    <reaction evidence="4 5">
        <text>L-glutaminyl-[peptide chain release factor] + S-adenosyl-L-methionine = N(5)-methyl-L-glutaminyl-[peptide chain release factor] + S-adenosyl-L-homocysteine + H(+)</text>
        <dbReference type="Rhea" id="RHEA:42896"/>
        <dbReference type="Rhea" id="RHEA-COMP:10271"/>
        <dbReference type="Rhea" id="RHEA-COMP:10272"/>
        <dbReference type="ChEBI" id="CHEBI:15378"/>
        <dbReference type="ChEBI" id="CHEBI:30011"/>
        <dbReference type="ChEBI" id="CHEBI:57856"/>
        <dbReference type="ChEBI" id="CHEBI:59789"/>
        <dbReference type="ChEBI" id="CHEBI:61891"/>
        <dbReference type="EC" id="2.1.1.297"/>
    </reaction>
</comment>
<feature type="domain" description="Methyltransferase small" evidence="6">
    <location>
        <begin position="96"/>
        <end position="193"/>
    </location>
</feature>
<dbReference type="GO" id="GO:0003676">
    <property type="term" value="F:nucleic acid binding"/>
    <property type="evidence" value="ECO:0007669"/>
    <property type="project" value="InterPro"/>
</dbReference>
<feature type="binding site" evidence="5">
    <location>
        <position position="140"/>
    </location>
    <ligand>
        <name>S-adenosyl-L-methionine</name>
        <dbReference type="ChEBI" id="CHEBI:59789"/>
    </ligand>
</feature>
<dbReference type="NCBIfam" id="TIGR00536">
    <property type="entry name" value="hemK_fam"/>
    <property type="match status" value="1"/>
</dbReference>
<evidence type="ECO:0000313" key="8">
    <source>
        <dbReference type="EMBL" id="AXF76015.1"/>
    </source>
</evidence>
<dbReference type="Pfam" id="PF17827">
    <property type="entry name" value="PrmC_N"/>
    <property type="match status" value="1"/>
</dbReference>
<dbReference type="EMBL" id="JXNU01000003">
    <property type="protein sequence ID" value="KKF34804.1"/>
    <property type="molecule type" value="Genomic_DNA"/>
</dbReference>
<feature type="binding site" evidence="5">
    <location>
        <position position="183"/>
    </location>
    <ligand>
        <name>S-adenosyl-L-methionine</name>
        <dbReference type="ChEBI" id="CHEBI:59789"/>
    </ligand>
</feature>
<dbReference type="Gene3D" id="1.10.8.10">
    <property type="entry name" value="DNA helicase RuvA subunit, C-terminal domain"/>
    <property type="match status" value="1"/>
</dbReference>
<name>A0A0M2K796_9GAMM</name>
<dbReference type="GO" id="GO:0032259">
    <property type="term" value="P:methylation"/>
    <property type="evidence" value="ECO:0007669"/>
    <property type="project" value="UniProtKB-KW"/>
</dbReference>
<feature type="binding site" evidence="5">
    <location>
        <begin position="183"/>
        <end position="186"/>
    </location>
    <ligand>
        <name>substrate</name>
    </ligand>
</feature>
<keyword evidence="2 5" id="KW-0808">Transferase</keyword>
<evidence type="ECO:0000256" key="4">
    <source>
        <dbReference type="ARBA" id="ARBA00048391"/>
    </source>
</evidence>
<dbReference type="InterPro" id="IPR002052">
    <property type="entry name" value="DNA_methylase_N6_adenine_CS"/>
</dbReference>
<accession>A0A0M2K796</accession>
<feature type="binding site" evidence="5">
    <location>
        <begin position="117"/>
        <end position="121"/>
    </location>
    <ligand>
        <name>S-adenosyl-L-methionine</name>
        <dbReference type="ChEBI" id="CHEBI:59789"/>
    </ligand>
</feature>
<dbReference type="GO" id="GO:0102559">
    <property type="term" value="F:peptide chain release factor N(5)-glutamine methyltransferase activity"/>
    <property type="evidence" value="ECO:0007669"/>
    <property type="project" value="UniProtKB-EC"/>
</dbReference>
<evidence type="ECO:0000313" key="11">
    <source>
        <dbReference type="Proteomes" id="UP000264980"/>
    </source>
</evidence>
<evidence type="ECO:0000256" key="5">
    <source>
        <dbReference type="HAMAP-Rule" id="MF_02126"/>
    </source>
</evidence>
<comment type="similarity">
    <text evidence="5">Belongs to the protein N5-glutamine methyltransferase family. PrmC subfamily.</text>
</comment>
<dbReference type="InterPro" id="IPR004556">
    <property type="entry name" value="HemK-like"/>
</dbReference>
<evidence type="ECO:0000256" key="2">
    <source>
        <dbReference type="ARBA" id="ARBA00022679"/>
    </source>
</evidence>
<dbReference type="AlphaFoldDB" id="A0A0M2K796"/>
<reference evidence="8 11" key="2">
    <citation type="submission" date="2016-01" db="EMBL/GenBank/DDBJ databases">
        <authorList>
            <person name="Oliw E.H."/>
        </authorList>
    </citation>
    <scope>NUCLEOTIDE SEQUENCE [LARGE SCALE GENOMIC DNA]</scope>
    <source>
        <strain evidence="8 11">MDcuke</strain>
    </source>
</reference>
<dbReference type="InterPro" id="IPR050320">
    <property type="entry name" value="N5-glutamine_MTase"/>
</dbReference>
<dbReference type="STRING" id="65700.SY86_04145"/>
<dbReference type="SUPFAM" id="SSF53335">
    <property type="entry name" value="S-adenosyl-L-methionine-dependent methyltransferases"/>
    <property type="match status" value="1"/>
</dbReference>
<evidence type="ECO:0000259" key="7">
    <source>
        <dbReference type="Pfam" id="PF17827"/>
    </source>
</evidence>
<dbReference type="EMBL" id="CP013970">
    <property type="protein sequence ID" value="AXF76015.1"/>
    <property type="molecule type" value="Genomic_DNA"/>
</dbReference>
<keyword evidence="10" id="KW-1185">Reference proteome</keyword>
<dbReference type="PANTHER" id="PTHR18895">
    <property type="entry name" value="HEMK METHYLTRANSFERASE"/>
    <property type="match status" value="1"/>
</dbReference>
<dbReference type="FunFam" id="1.10.8.10:FF:000032">
    <property type="entry name" value="Release factor glutamine methyltransferase"/>
    <property type="match status" value="1"/>
</dbReference>
<dbReference type="EC" id="2.1.1.297" evidence="5"/>